<dbReference type="SUPFAM" id="SSF53474">
    <property type="entry name" value="alpha/beta-Hydrolases"/>
    <property type="match status" value="1"/>
</dbReference>
<feature type="domain" description="Serine aminopeptidase S33" evidence="1">
    <location>
        <begin position="43"/>
        <end position="253"/>
    </location>
</feature>
<dbReference type="PANTHER" id="PTHR43265">
    <property type="entry name" value="ESTERASE ESTD"/>
    <property type="match status" value="1"/>
</dbReference>
<reference evidence="2 3" key="1">
    <citation type="submission" date="2015-03" db="EMBL/GenBank/DDBJ databases">
        <title>Draft Genome Sequence of Burkholderia andropogonis type strain ICMP2807, isolated from Sorghum bicolor.</title>
        <authorList>
            <person name="Lopes-Santos L."/>
            <person name="Castro D.B."/>
            <person name="Ottoboni L.M."/>
            <person name="Park D."/>
            <person name="Weirc B.S."/>
            <person name="Destefano S.A."/>
        </authorList>
    </citation>
    <scope>NUCLEOTIDE SEQUENCE [LARGE SCALE GENOMIC DNA]</scope>
    <source>
        <strain evidence="2 3">ICMP2807</strain>
    </source>
</reference>
<dbReference type="Proteomes" id="UP000033618">
    <property type="component" value="Unassembled WGS sequence"/>
</dbReference>
<protein>
    <submittedName>
        <fullName evidence="2">Hydrolase</fullName>
    </submittedName>
</protein>
<dbReference type="PANTHER" id="PTHR43265:SF1">
    <property type="entry name" value="ESTERASE ESTD"/>
    <property type="match status" value="1"/>
</dbReference>
<keyword evidence="3" id="KW-1185">Reference proteome</keyword>
<dbReference type="InterPro" id="IPR029058">
    <property type="entry name" value="AB_hydrolase_fold"/>
</dbReference>
<dbReference type="Pfam" id="PF12146">
    <property type="entry name" value="Hydrolase_4"/>
    <property type="match status" value="1"/>
</dbReference>
<dbReference type="Gene3D" id="3.40.50.1820">
    <property type="entry name" value="alpha/beta hydrolase"/>
    <property type="match status" value="1"/>
</dbReference>
<comment type="caution">
    <text evidence="2">The sequence shown here is derived from an EMBL/GenBank/DDBJ whole genome shotgun (WGS) entry which is preliminary data.</text>
</comment>
<name>A0A0F5K1P3_9BURK</name>
<keyword evidence="2" id="KW-0378">Hydrolase</keyword>
<accession>A0A0F5K1P3</accession>
<dbReference type="AlphaFoldDB" id="A0A0F5K1P3"/>
<sequence>MAASGSTGSLRGTLLLPAAKDAPIVLIVPGSGPTDRNGNAPYGLHASTYHLLAHGLAQCGIATVRIDKRGMYGSASALDNADDVIIHDYSNDLHAWVRAIGENYPTRSVWLLGHSEGGLVSLVAAQSTLDIHGIVLVATPGRPLRDVLRAQLMANPENAPVMKNALSVLDWLAAGEFVDASKIDPVLMPLFRPAIQRFLISEFALDPAELLTNITKPVLIVQGLRDIQVGREDAERLKQANPKAELAYLVNANHVLKAVGTDDRSENIATYSNPELPLADCVVETIANFMLRPVDTSS</sequence>
<evidence type="ECO:0000259" key="1">
    <source>
        <dbReference type="Pfam" id="PF12146"/>
    </source>
</evidence>
<evidence type="ECO:0000313" key="2">
    <source>
        <dbReference type="EMBL" id="KKB63477.1"/>
    </source>
</evidence>
<dbReference type="InterPro" id="IPR022742">
    <property type="entry name" value="Hydrolase_4"/>
</dbReference>
<dbReference type="EMBL" id="LAQU01000010">
    <property type="protein sequence ID" value="KKB63477.1"/>
    <property type="molecule type" value="Genomic_DNA"/>
</dbReference>
<evidence type="ECO:0000313" key="3">
    <source>
        <dbReference type="Proteomes" id="UP000033618"/>
    </source>
</evidence>
<dbReference type="GO" id="GO:0052689">
    <property type="term" value="F:carboxylic ester hydrolase activity"/>
    <property type="evidence" value="ECO:0007669"/>
    <property type="project" value="TreeGrafter"/>
</dbReference>
<dbReference type="InterPro" id="IPR053145">
    <property type="entry name" value="AB_hydrolase_Est10"/>
</dbReference>
<gene>
    <name evidence="2" type="ORF">WM40_11940</name>
</gene>
<proteinExistence type="predicted"/>
<dbReference type="PATRIC" id="fig|28092.6.peg.2805"/>
<dbReference type="STRING" id="28092.WM40_11940"/>
<organism evidence="2 3">
    <name type="scientific">Robbsia andropogonis</name>
    <dbReference type="NCBI Taxonomy" id="28092"/>
    <lineage>
        <taxon>Bacteria</taxon>
        <taxon>Pseudomonadati</taxon>
        <taxon>Pseudomonadota</taxon>
        <taxon>Betaproteobacteria</taxon>
        <taxon>Burkholderiales</taxon>
        <taxon>Burkholderiaceae</taxon>
        <taxon>Robbsia</taxon>
    </lineage>
</organism>